<dbReference type="GO" id="GO:0030246">
    <property type="term" value="F:carbohydrate binding"/>
    <property type="evidence" value="ECO:0007669"/>
    <property type="project" value="InterPro"/>
</dbReference>
<evidence type="ECO:0000256" key="1">
    <source>
        <dbReference type="ARBA" id="ARBA00022729"/>
    </source>
</evidence>
<dbReference type="PROSITE" id="PS51175">
    <property type="entry name" value="CBM6"/>
    <property type="match status" value="1"/>
</dbReference>
<dbReference type="AlphaFoldDB" id="A0A4S4C881"/>
<feature type="domain" description="CBM6" evidence="2">
    <location>
        <begin position="115"/>
        <end position="249"/>
    </location>
</feature>
<dbReference type="OrthoDB" id="6387072at2"/>
<dbReference type="Gene3D" id="2.60.120.260">
    <property type="entry name" value="Galactose-binding domain-like"/>
    <property type="match status" value="1"/>
</dbReference>
<evidence type="ECO:0000313" key="4">
    <source>
        <dbReference type="Proteomes" id="UP000310636"/>
    </source>
</evidence>
<evidence type="ECO:0000259" key="2">
    <source>
        <dbReference type="PROSITE" id="PS51175"/>
    </source>
</evidence>
<dbReference type="EMBL" id="SSOB01000002">
    <property type="protein sequence ID" value="THF84164.1"/>
    <property type="molecule type" value="Genomic_DNA"/>
</dbReference>
<dbReference type="InterPro" id="IPR006584">
    <property type="entry name" value="Cellulose-bd_IV"/>
</dbReference>
<protein>
    <submittedName>
        <fullName evidence="3">Carbohydrate-binding protein</fullName>
    </submittedName>
</protein>
<dbReference type="Pfam" id="PF03422">
    <property type="entry name" value="CBM_6"/>
    <property type="match status" value="1"/>
</dbReference>
<dbReference type="InterPro" id="IPR008964">
    <property type="entry name" value="Invasin/intimin_cell_adhesion"/>
</dbReference>
<dbReference type="CDD" id="cd04084">
    <property type="entry name" value="CBM6_xylanase-like"/>
    <property type="match status" value="1"/>
</dbReference>
<dbReference type="SUPFAM" id="SSF49785">
    <property type="entry name" value="Galactose-binding domain-like"/>
    <property type="match status" value="1"/>
</dbReference>
<dbReference type="Pfam" id="PF26182">
    <property type="entry name" value="Ig_NUP210_5th"/>
    <property type="match status" value="1"/>
</dbReference>
<dbReference type="InterPro" id="IPR005084">
    <property type="entry name" value="CBM6"/>
</dbReference>
<keyword evidence="4" id="KW-1185">Reference proteome</keyword>
<evidence type="ECO:0000313" key="3">
    <source>
        <dbReference type="EMBL" id="THF84164.1"/>
    </source>
</evidence>
<organism evidence="3 4">
    <name type="scientific">Cohnella fermenti</name>
    <dbReference type="NCBI Taxonomy" id="2565925"/>
    <lineage>
        <taxon>Bacteria</taxon>
        <taxon>Bacillati</taxon>
        <taxon>Bacillota</taxon>
        <taxon>Bacilli</taxon>
        <taxon>Bacillales</taxon>
        <taxon>Paenibacillaceae</taxon>
        <taxon>Cohnella</taxon>
    </lineage>
</organism>
<dbReference type="Proteomes" id="UP000310636">
    <property type="component" value="Unassembled WGS sequence"/>
</dbReference>
<dbReference type="SUPFAM" id="SSF49373">
    <property type="entry name" value="Invasin/intimin cell-adhesion fragments"/>
    <property type="match status" value="1"/>
</dbReference>
<dbReference type="SMART" id="SM00606">
    <property type="entry name" value="CBD_IV"/>
    <property type="match status" value="1"/>
</dbReference>
<keyword evidence="1" id="KW-0732">Signal</keyword>
<accession>A0A4S4C881</accession>
<reference evidence="3 4" key="1">
    <citation type="submission" date="2019-04" db="EMBL/GenBank/DDBJ databases">
        <title>Cohnella sp. nov. isolated from preserved vegetables.</title>
        <authorList>
            <person name="Lin S.-Y."/>
            <person name="Hung M.-H."/>
            <person name="Young C.-C."/>
        </authorList>
    </citation>
    <scope>NUCLEOTIDE SEQUENCE [LARGE SCALE GENOMIC DNA]</scope>
    <source>
        <strain evidence="3 4">CC-MHH1044</strain>
    </source>
</reference>
<comment type="caution">
    <text evidence="3">The sequence shown here is derived from an EMBL/GenBank/DDBJ whole genome shotgun (WGS) entry which is preliminary data.</text>
</comment>
<sequence>MGDTTATPAMIDEAVSGLQAAITAFQNAQLLLNGLSVTSTLPKLWLIGQTAQLDVKGAYRTGAYVELSGVGFTFSSSNTAAATVDSSGVVTAVGYGTTVIQASAVIDGQTYAGQLTVQVVSPRDAYATIQAESADQVSGLSKYTTIIGNTTPQSWARYDNILFDPDVPNLFEARLAVPAAYAGKTIEVRLDSPTGALIGSLQVQDTGGWDSMAVQNVSLTNVPSVTGIHDVYLTFANGGTANIDWFRFDKPS</sequence>
<dbReference type="InterPro" id="IPR008979">
    <property type="entry name" value="Galactose-bd-like_sf"/>
</dbReference>
<dbReference type="Gene3D" id="2.60.40.1080">
    <property type="match status" value="1"/>
</dbReference>
<gene>
    <name evidence="3" type="ORF">E6C55_02365</name>
</gene>
<name>A0A4S4C881_9BACL</name>
<proteinExistence type="predicted"/>